<dbReference type="EC" id="6.2.1.3" evidence="1"/>
<evidence type="ECO:0000313" key="1">
    <source>
        <dbReference type="EMBL" id="KAJ2805282.1"/>
    </source>
</evidence>
<keyword evidence="2" id="KW-1185">Reference proteome</keyword>
<protein>
    <submittedName>
        <fullName evidence="1">Medium-chain fatty acid-CoA ligase faa2</fullName>
        <ecNumber evidence="1">6.2.1.3</ecNumber>
    </submittedName>
</protein>
<comment type="caution">
    <text evidence="1">The sequence shown here is derived from an EMBL/GenBank/DDBJ whole genome shotgun (WGS) entry which is preliminary data.</text>
</comment>
<organism evidence="1 2">
    <name type="scientific">Coemansia helicoidea</name>
    <dbReference type="NCBI Taxonomy" id="1286919"/>
    <lineage>
        <taxon>Eukaryota</taxon>
        <taxon>Fungi</taxon>
        <taxon>Fungi incertae sedis</taxon>
        <taxon>Zoopagomycota</taxon>
        <taxon>Kickxellomycotina</taxon>
        <taxon>Kickxellomycetes</taxon>
        <taxon>Kickxellales</taxon>
        <taxon>Kickxellaceae</taxon>
        <taxon>Coemansia</taxon>
    </lineage>
</organism>
<reference evidence="1" key="1">
    <citation type="submission" date="2022-07" db="EMBL/GenBank/DDBJ databases">
        <title>Phylogenomic reconstructions and comparative analyses of Kickxellomycotina fungi.</title>
        <authorList>
            <person name="Reynolds N.K."/>
            <person name="Stajich J.E."/>
            <person name="Barry K."/>
            <person name="Grigoriev I.V."/>
            <person name="Crous P."/>
            <person name="Smith M.E."/>
        </authorList>
    </citation>
    <scope>NUCLEOTIDE SEQUENCE</scope>
    <source>
        <strain evidence="1">BCRC 34780</strain>
    </source>
</reference>
<dbReference type="EMBL" id="JANBUN010000260">
    <property type="protein sequence ID" value="KAJ2805282.1"/>
    <property type="molecule type" value="Genomic_DNA"/>
</dbReference>
<sequence>MQSFQVPSSESPGYSAIYRHPEYKDGTQGGAYSHVETIYDLLVHATGTHPTRDFIGTRSVSFPDGAPSFGEYEWLSGAEAFEYIAELGSGLDHVFEKHAPADAASGAQQPLGIFAINRAEWLLAEFAAFRSRRYTVGICDTVSVEIAEHTVNHADIEVIVCSLDKVPRMIERRDTMPGLKVIVSMDRLDCSQKNIFSHALSAAAVGALRDKARALGIELTDIDAVRELGRASPTPPTLPAPSDLGVVTYTSGTTGAQKGVMLTHAALVYAARSYALMFNFTDSTYLSYVPLMHSFDRCAIHMIMLGQTRIGFYSGDTANLLDDARVLQPTFMIVIPLLLNRIYERLVSATVGAGGLTGFLSRAGFRAKVQSARMGQGPRHALWDRLVFGKVAALFGGRLQSLACGAAPVSDKVLEFFRVCLSCDVLQGYGQTECAVSGVLQLPGDQTLGHMGVPPPGIDIRLRSRPDMDYLVTDTPCPRGELQIRGANVFAGYMKEPELAQQTMDGEWLATGDIVRLNPDGTVTHIDRTKSILKTGRAVWVAPERVEAAYTAHPLVRTIFVHGAMDQTDLVAIVVPEADRFLPWARRIARKDKNAPEPTLAALCADADVVDALLRELNAHAVKSGLTEPEVVGALHCDSEPFESRPTEFYTSTYKLVRRSVLQHYSAAIERMFARPGASTEPSDSTLLATQLAT</sequence>
<evidence type="ECO:0000313" key="2">
    <source>
        <dbReference type="Proteomes" id="UP001140087"/>
    </source>
</evidence>
<accession>A0ACC1LCH0</accession>
<keyword evidence="1" id="KW-0436">Ligase</keyword>
<dbReference type="Proteomes" id="UP001140087">
    <property type="component" value="Unassembled WGS sequence"/>
</dbReference>
<gene>
    <name evidence="1" type="primary">FAA2_2</name>
    <name evidence="1" type="ORF">H4R21_001315</name>
</gene>
<proteinExistence type="predicted"/>
<name>A0ACC1LCH0_9FUNG</name>